<evidence type="ECO:0000256" key="6">
    <source>
        <dbReference type="SAM" id="Phobius"/>
    </source>
</evidence>
<feature type="transmembrane region" description="Helical" evidence="6">
    <location>
        <begin position="224"/>
        <end position="245"/>
    </location>
</feature>
<keyword evidence="4 6" id="KW-1133">Transmembrane helix</keyword>
<evidence type="ECO:0000256" key="2">
    <source>
        <dbReference type="ARBA" id="ARBA00022475"/>
    </source>
</evidence>
<gene>
    <name evidence="7" type="ORF">AMJ74_00320</name>
</gene>
<feature type="transmembrane region" description="Helical" evidence="6">
    <location>
        <begin position="113"/>
        <end position="139"/>
    </location>
</feature>
<name>A0A0S8K4R0_UNCW3</name>
<sequence>MKTIQRIVSITIILIIFYFLITTLISNWQKIPFAELRFGPFSLLLSFVFLFIYFLMLTLGWKNIIKELGEIIRFPKAFWIISTSQIAKYVPGGIWYTLGRVYLCRTERIRGEIIVLSVILETCILMLTNLVLFLISLIFSKDTAMLHPLLSMAFIVVLLIILYPPLLNWLVNIALKILRRPLIKLEIKYLHMLKLSIYFFGVWLAQIIGFFLLINSIYPISASQIYSLAAAYTLSWIAGFIVLFAPGGLGVREGMMSLLLSSQLPLPLAIAMSFIARVWIIVFETIMFFIGLLVRRAVSSDKQ</sequence>
<evidence type="ECO:0000256" key="4">
    <source>
        <dbReference type="ARBA" id="ARBA00022989"/>
    </source>
</evidence>
<dbReference type="EMBL" id="LJVE01000002">
    <property type="protein sequence ID" value="KPL15934.1"/>
    <property type="molecule type" value="Genomic_DNA"/>
</dbReference>
<dbReference type="Proteomes" id="UP000050975">
    <property type="component" value="Unassembled WGS sequence"/>
</dbReference>
<feature type="transmembrane region" description="Helical" evidence="6">
    <location>
        <begin position="7"/>
        <end position="26"/>
    </location>
</feature>
<comment type="subcellular location">
    <subcellularLocation>
        <location evidence="1">Cell membrane</location>
        <topology evidence="1">Multi-pass membrane protein</topology>
    </subcellularLocation>
</comment>
<organism evidence="7 8">
    <name type="scientific">candidate division WOR_3 bacterium SM1_77</name>
    <dbReference type="NCBI Taxonomy" id="1703778"/>
    <lineage>
        <taxon>Bacteria</taxon>
        <taxon>Bacteria division WOR-3</taxon>
    </lineage>
</organism>
<comment type="caution">
    <text evidence="7">The sequence shown here is derived from an EMBL/GenBank/DDBJ whole genome shotgun (WGS) entry which is preliminary data.</text>
</comment>
<evidence type="ECO:0000313" key="8">
    <source>
        <dbReference type="Proteomes" id="UP000050975"/>
    </source>
</evidence>
<feature type="transmembrane region" description="Helical" evidence="6">
    <location>
        <begin position="195"/>
        <end position="218"/>
    </location>
</feature>
<dbReference type="AlphaFoldDB" id="A0A0S8K4R0"/>
<accession>A0A0S8K4R0</accession>
<proteinExistence type="predicted"/>
<reference evidence="7 8" key="1">
    <citation type="journal article" date="2015" name="Microbiome">
        <title>Genomic resolution of linkages in carbon, nitrogen, and sulfur cycling among widespread estuary sediment bacteria.</title>
        <authorList>
            <person name="Baker B.J."/>
            <person name="Lazar C.S."/>
            <person name="Teske A.P."/>
            <person name="Dick G.J."/>
        </authorList>
    </citation>
    <scope>NUCLEOTIDE SEQUENCE [LARGE SCALE GENOMIC DNA]</scope>
    <source>
        <strain evidence="7">SM1_77</strain>
    </source>
</reference>
<evidence type="ECO:0000313" key="7">
    <source>
        <dbReference type="EMBL" id="KPL15934.1"/>
    </source>
</evidence>
<dbReference type="InterPro" id="IPR022791">
    <property type="entry name" value="L-PG_synthase/AglD"/>
</dbReference>
<dbReference type="GO" id="GO:0005886">
    <property type="term" value="C:plasma membrane"/>
    <property type="evidence" value="ECO:0007669"/>
    <property type="project" value="UniProtKB-SubCell"/>
</dbReference>
<protein>
    <recommendedName>
        <fullName evidence="9">Lysylphosphatidylglycerol synthetase</fullName>
    </recommendedName>
</protein>
<dbReference type="Pfam" id="PF03706">
    <property type="entry name" value="LPG_synthase_TM"/>
    <property type="match status" value="1"/>
</dbReference>
<evidence type="ECO:0008006" key="9">
    <source>
        <dbReference type="Google" id="ProtNLM"/>
    </source>
</evidence>
<keyword evidence="2" id="KW-1003">Cell membrane</keyword>
<keyword evidence="3 6" id="KW-0812">Transmembrane</keyword>
<feature type="transmembrane region" description="Helical" evidence="6">
    <location>
        <begin position="38"/>
        <end position="59"/>
    </location>
</feature>
<feature type="transmembrane region" description="Helical" evidence="6">
    <location>
        <begin position="266"/>
        <end position="294"/>
    </location>
</feature>
<keyword evidence="5 6" id="KW-0472">Membrane</keyword>
<feature type="transmembrane region" description="Helical" evidence="6">
    <location>
        <begin position="151"/>
        <end position="175"/>
    </location>
</feature>
<evidence type="ECO:0000256" key="5">
    <source>
        <dbReference type="ARBA" id="ARBA00023136"/>
    </source>
</evidence>
<evidence type="ECO:0000256" key="3">
    <source>
        <dbReference type="ARBA" id="ARBA00022692"/>
    </source>
</evidence>
<evidence type="ECO:0000256" key="1">
    <source>
        <dbReference type="ARBA" id="ARBA00004651"/>
    </source>
</evidence>